<proteinExistence type="predicted"/>
<evidence type="ECO:0000313" key="3">
    <source>
        <dbReference type="Proteomes" id="UP000325313"/>
    </source>
</evidence>
<dbReference type="Proteomes" id="UP000325313">
    <property type="component" value="Unassembled WGS sequence"/>
</dbReference>
<evidence type="ECO:0000256" key="1">
    <source>
        <dbReference type="SAM" id="MobiDB-lite"/>
    </source>
</evidence>
<reference evidence="2 3" key="1">
    <citation type="submission" date="2019-05" db="EMBL/GenBank/DDBJ databases">
        <title>Emergence of the Ug99 lineage of the wheat stem rust pathogen through somatic hybridization.</title>
        <authorList>
            <person name="Li F."/>
            <person name="Upadhyaya N.M."/>
            <person name="Sperschneider J."/>
            <person name="Matny O."/>
            <person name="Nguyen-Phuc H."/>
            <person name="Mago R."/>
            <person name="Raley C."/>
            <person name="Miller M.E."/>
            <person name="Silverstein K.A.T."/>
            <person name="Henningsen E."/>
            <person name="Hirsch C.D."/>
            <person name="Visser B."/>
            <person name="Pretorius Z.A."/>
            <person name="Steffenson B.J."/>
            <person name="Schwessinger B."/>
            <person name="Dodds P.N."/>
            <person name="Figueroa M."/>
        </authorList>
    </citation>
    <scope>NUCLEOTIDE SEQUENCE [LARGE SCALE GENOMIC DNA]</scope>
    <source>
        <strain evidence="2 3">Ug99</strain>
    </source>
</reference>
<dbReference type="AlphaFoldDB" id="A0A5B0LW27"/>
<feature type="compositionally biased region" description="Basic and acidic residues" evidence="1">
    <location>
        <begin position="36"/>
        <end position="56"/>
    </location>
</feature>
<protein>
    <submittedName>
        <fullName evidence="2">Uncharacterized protein</fullName>
    </submittedName>
</protein>
<gene>
    <name evidence="2" type="ORF">PGTUg99_031184</name>
</gene>
<feature type="compositionally biased region" description="Polar residues" evidence="1">
    <location>
        <begin position="65"/>
        <end position="80"/>
    </location>
</feature>
<organism evidence="2 3">
    <name type="scientific">Puccinia graminis f. sp. tritici</name>
    <dbReference type="NCBI Taxonomy" id="56615"/>
    <lineage>
        <taxon>Eukaryota</taxon>
        <taxon>Fungi</taxon>
        <taxon>Dikarya</taxon>
        <taxon>Basidiomycota</taxon>
        <taxon>Pucciniomycotina</taxon>
        <taxon>Pucciniomycetes</taxon>
        <taxon>Pucciniales</taxon>
        <taxon>Pucciniaceae</taxon>
        <taxon>Puccinia</taxon>
    </lineage>
</organism>
<sequence>MEMDSDKQDPSDLNELENQAKVDRAHRTGRSSAEPIIDHSIPEPQKEIVIGEKPSSDSEALVVENDSTSTRSQEDGTMTGKQAQWWPSLFKWNKRNNTSSYKRIIVHLC</sequence>
<name>A0A5B0LW27_PUCGR</name>
<evidence type="ECO:0000313" key="2">
    <source>
        <dbReference type="EMBL" id="KAA1068276.1"/>
    </source>
</evidence>
<feature type="compositionally biased region" description="Basic and acidic residues" evidence="1">
    <location>
        <begin position="1"/>
        <end position="10"/>
    </location>
</feature>
<accession>A0A5B0LW27</accession>
<dbReference type="EMBL" id="VDEP01000506">
    <property type="protein sequence ID" value="KAA1068276.1"/>
    <property type="molecule type" value="Genomic_DNA"/>
</dbReference>
<comment type="caution">
    <text evidence="2">The sequence shown here is derived from an EMBL/GenBank/DDBJ whole genome shotgun (WGS) entry which is preliminary data.</text>
</comment>
<feature type="region of interest" description="Disordered" evidence="1">
    <location>
        <begin position="1"/>
        <end position="80"/>
    </location>
</feature>